<proteinExistence type="predicted"/>
<reference evidence="2" key="2">
    <citation type="submission" date="2014-07" db="EMBL/GenBank/DDBJ databases">
        <authorList>
            <person name="Hull J."/>
        </authorList>
    </citation>
    <scope>NUCLEOTIDE SEQUENCE</scope>
</reference>
<protein>
    <submittedName>
        <fullName evidence="2">Putative RNA-directed DNA polymerase from transposon BS</fullName>
    </submittedName>
</protein>
<feature type="domain" description="Reverse transcriptase" evidence="1">
    <location>
        <begin position="59"/>
        <end position="325"/>
    </location>
</feature>
<dbReference type="EMBL" id="GBHO01014489">
    <property type="protein sequence ID" value="JAG29115.1"/>
    <property type="molecule type" value="Transcribed_RNA"/>
</dbReference>
<evidence type="ECO:0000259" key="1">
    <source>
        <dbReference type="PROSITE" id="PS50878"/>
    </source>
</evidence>
<accession>A0A0A9YHY8</accession>
<dbReference type="InterPro" id="IPR052560">
    <property type="entry name" value="RdDP_mobile_element"/>
</dbReference>
<name>A0A0A9YHY8_LYGHE</name>
<keyword evidence="2" id="KW-0695">RNA-directed DNA polymerase</keyword>
<dbReference type="SUPFAM" id="SSF56672">
    <property type="entry name" value="DNA/RNA polymerases"/>
    <property type="match status" value="1"/>
</dbReference>
<dbReference type="InterPro" id="IPR043502">
    <property type="entry name" value="DNA/RNA_pol_sf"/>
</dbReference>
<keyword evidence="2" id="KW-0808">Transferase</keyword>
<evidence type="ECO:0000313" key="3">
    <source>
        <dbReference type="EMBL" id="JAG30963.1"/>
    </source>
</evidence>
<gene>
    <name evidence="2" type="primary">RTase_110</name>
    <name evidence="3" type="synonym">RTase_82</name>
    <name evidence="3" type="ORF">CM83_42904</name>
    <name evidence="2" type="ORF">CM83_42926</name>
</gene>
<dbReference type="EMBL" id="GBHO01012641">
    <property type="protein sequence ID" value="JAG30963.1"/>
    <property type="molecule type" value="Transcribed_RNA"/>
</dbReference>
<organism evidence="2">
    <name type="scientific">Lygus hesperus</name>
    <name type="common">Western plant bug</name>
    <dbReference type="NCBI Taxonomy" id="30085"/>
    <lineage>
        <taxon>Eukaryota</taxon>
        <taxon>Metazoa</taxon>
        <taxon>Ecdysozoa</taxon>
        <taxon>Arthropoda</taxon>
        <taxon>Hexapoda</taxon>
        <taxon>Insecta</taxon>
        <taxon>Pterygota</taxon>
        <taxon>Neoptera</taxon>
        <taxon>Paraneoptera</taxon>
        <taxon>Hemiptera</taxon>
        <taxon>Heteroptera</taxon>
        <taxon>Panheteroptera</taxon>
        <taxon>Cimicomorpha</taxon>
        <taxon>Miridae</taxon>
        <taxon>Mirini</taxon>
        <taxon>Lygus</taxon>
    </lineage>
</organism>
<dbReference type="Pfam" id="PF00078">
    <property type="entry name" value="RVT_1"/>
    <property type="match status" value="1"/>
</dbReference>
<sequence length="325" mass="37407">MLEKSDELEILPITIQELKNEIMFNLSPKKAPGYDLITGKILKELPEKGLKKLLHIINASFRLHHVPLQWKVAEVIMIAKPGKPTHDKKSYRPISLLPIISKLFEKLLLKRLKPIIEERNLIPDHQFGFREQHSTIDQVHRITSVIEKCFEEKGICSAVFLNVSEAFDKVWHKGLQAKLQRDRPTQYYTILVSYLTERHFRVKHEDEYSQLRGIRAGVPQGSVLGPLLYLLYTRDLPKSTEAVTVTFADDTAILAVGSTIEEASTKLQESVNSISQWTKKWRIKLNETKSTHINFTYRKVSPIPIEINSRIIPYSDTAKYLGRST</sequence>
<dbReference type="PANTHER" id="PTHR36688:SF1">
    <property type="entry name" value="ENDONUCLEASE_EXONUCLEASE_PHOSPHATASE DOMAIN-CONTAINING PROTEIN"/>
    <property type="match status" value="1"/>
</dbReference>
<reference evidence="2" key="1">
    <citation type="journal article" date="2014" name="PLoS ONE">
        <title>Transcriptome-Based Identification of ABC Transporters in the Western Tarnished Plant Bug Lygus hesperus.</title>
        <authorList>
            <person name="Hull J.J."/>
            <person name="Chaney K."/>
            <person name="Geib S.M."/>
            <person name="Fabrick J.A."/>
            <person name="Brent C.S."/>
            <person name="Walsh D."/>
            <person name="Lavine L.C."/>
        </authorList>
    </citation>
    <scope>NUCLEOTIDE SEQUENCE</scope>
</reference>
<dbReference type="GO" id="GO:0003964">
    <property type="term" value="F:RNA-directed DNA polymerase activity"/>
    <property type="evidence" value="ECO:0007669"/>
    <property type="project" value="UniProtKB-KW"/>
</dbReference>
<dbReference type="CDD" id="cd01650">
    <property type="entry name" value="RT_nLTR_like"/>
    <property type="match status" value="1"/>
</dbReference>
<keyword evidence="2" id="KW-0548">Nucleotidyltransferase</keyword>
<evidence type="ECO:0000313" key="2">
    <source>
        <dbReference type="EMBL" id="JAG29115.1"/>
    </source>
</evidence>
<dbReference type="AlphaFoldDB" id="A0A0A9YHY8"/>
<dbReference type="PANTHER" id="PTHR36688">
    <property type="entry name" value="ENDO/EXONUCLEASE/PHOSPHATASE DOMAIN-CONTAINING PROTEIN"/>
    <property type="match status" value="1"/>
</dbReference>
<dbReference type="InterPro" id="IPR000477">
    <property type="entry name" value="RT_dom"/>
</dbReference>
<dbReference type="PROSITE" id="PS50878">
    <property type="entry name" value="RT_POL"/>
    <property type="match status" value="1"/>
</dbReference>